<dbReference type="AlphaFoldDB" id="A0A220MK25"/>
<sequence length="97" mass="11145">MQASVNTQGIQKELITPMTPTSSSEAITSINQRGYPYSFQCWSIDFARKNFINTEIENIKAKISERIIMNVFNDLRSFVHSKSIPNEEYNGSDLYNM</sequence>
<feature type="region of interest" description="Disordered" evidence="1">
    <location>
        <begin position="1"/>
        <end position="23"/>
    </location>
</feature>
<dbReference type="EMBL" id="CP018145">
    <property type="protein sequence ID" value="ASJ55488.1"/>
    <property type="molecule type" value="Genomic_DNA"/>
</dbReference>
<dbReference type="KEGG" id="bfm:BP422_19205"/>
<dbReference type="Proteomes" id="UP000197781">
    <property type="component" value="Chromosome"/>
</dbReference>
<feature type="compositionally biased region" description="Polar residues" evidence="1">
    <location>
        <begin position="1"/>
        <end position="10"/>
    </location>
</feature>
<evidence type="ECO:0000313" key="2">
    <source>
        <dbReference type="EMBL" id="ASJ55488.1"/>
    </source>
</evidence>
<protein>
    <submittedName>
        <fullName evidence="2">Uncharacterized protein</fullName>
    </submittedName>
</protein>
<organism evidence="2 3">
    <name type="scientific">Brevibacillus formosus</name>
    <dbReference type="NCBI Taxonomy" id="54913"/>
    <lineage>
        <taxon>Bacteria</taxon>
        <taxon>Bacillati</taxon>
        <taxon>Bacillota</taxon>
        <taxon>Bacilli</taxon>
        <taxon>Bacillales</taxon>
        <taxon>Paenibacillaceae</taxon>
        <taxon>Brevibacillus</taxon>
    </lineage>
</organism>
<accession>A0A220MK25</accession>
<proteinExistence type="predicted"/>
<name>A0A220MK25_9BACL</name>
<reference evidence="2 3" key="1">
    <citation type="submission" date="2016-11" db="EMBL/GenBank/DDBJ databases">
        <authorList>
            <person name="Jaros S."/>
            <person name="Januszkiewicz K."/>
            <person name="Wedrychowicz H."/>
        </authorList>
    </citation>
    <scope>NUCLEOTIDE SEQUENCE [LARGE SCALE GENOMIC DNA]</scope>
    <source>
        <strain evidence="2 3">NF2</strain>
    </source>
</reference>
<gene>
    <name evidence="2" type="ORF">BP422_19205</name>
</gene>
<evidence type="ECO:0000313" key="3">
    <source>
        <dbReference type="Proteomes" id="UP000197781"/>
    </source>
</evidence>
<evidence type="ECO:0000256" key="1">
    <source>
        <dbReference type="SAM" id="MobiDB-lite"/>
    </source>
</evidence>